<evidence type="ECO:0000256" key="5">
    <source>
        <dbReference type="ARBA" id="ARBA00023136"/>
    </source>
</evidence>
<evidence type="ECO:0000313" key="8">
    <source>
        <dbReference type="Proteomes" id="UP000031563"/>
    </source>
</evidence>
<dbReference type="Pfam" id="PF03788">
    <property type="entry name" value="LrgA"/>
    <property type="match status" value="1"/>
</dbReference>
<dbReference type="EMBL" id="JWIR02000043">
    <property type="protein sequence ID" value="KKB39016.1"/>
    <property type="molecule type" value="Genomic_DNA"/>
</dbReference>
<dbReference type="AlphaFoldDB" id="A0A0F5I0J3"/>
<keyword evidence="4 6" id="KW-1133">Transmembrane helix</keyword>
<accession>A0A0F5HQW4</accession>
<dbReference type="InterPro" id="IPR005538">
    <property type="entry name" value="LrgA/CidA"/>
</dbReference>
<keyword evidence="8" id="KW-1185">Reference proteome</keyword>
<name>A0A0F5I0J3_BACTR</name>
<organism evidence="7 8">
    <name type="scientific">Bacillus thermotolerans</name>
    <name type="common">Quasibacillus thermotolerans</name>
    <dbReference type="NCBI Taxonomy" id="1221996"/>
    <lineage>
        <taxon>Bacteria</taxon>
        <taxon>Bacillati</taxon>
        <taxon>Bacillota</taxon>
        <taxon>Bacilli</taxon>
        <taxon>Bacillales</taxon>
        <taxon>Bacillaceae</taxon>
        <taxon>Bacillus</taxon>
    </lineage>
</organism>
<dbReference type="PANTHER" id="PTHR33931:SF2">
    <property type="entry name" value="HOLIN-LIKE PROTEIN CIDA"/>
    <property type="match status" value="1"/>
</dbReference>
<evidence type="ECO:0000256" key="1">
    <source>
        <dbReference type="ARBA" id="ARBA00004651"/>
    </source>
</evidence>
<feature type="transmembrane region" description="Helical" evidence="6">
    <location>
        <begin position="7"/>
        <end position="31"/>
    </location>
</feature>
<feature type="transmembrane region" description="Helical" evidence="6">
    <location>
        <begin position="37"/>
        <end position="56"/>
    </location>
</feature>
<evidence type="ECO:0000256" key="2">
    <source>
        <dbReference type="ARBA" id="ARBA00022475"/>
    </source>
</evidence>
<evidence type="ECO:0000256" key="4">
    <source>
        <dbReference type="ARBA" id="ARBA00022989"/>
    </source>
</evidence>
<dbReference type="Proteomes" id="UP000031563">
    <property type="component" value="Unassembled WGS sequence"/>
</dbReference>
<keyword evidence="3 6" id="KW-0812">Transmembrane</keyword>
<feature type="transmembrane region" description="Helical" evidence="6">
    <location>
        <begin position="68"/>
        <end position="85"/>
    </location>
</feature>
<keyword evidence="2" id="KW-1003">Cell membrane</keyword>
<dbReference type="PANTHER" id="PTHR33931">
    <property type="entry name" value="HOLIN-LIKE PROTEIN CIDA-RELATED"/>
    <property type="match status" value="1"/>
</dbReference>
<accession>A0A0F5I0J3</accession>
<gene>
    <name evidence="7" type="ORF">QY95_02456</name>
</gene>
<dbReference type="RefSeq" id="WP_039238346.1">
    <property type="nucleotide sequence ID" value="NZ_JWIQ02000040.1"/>
</dbReference>
<proteinExistence type="predicted"/>
<evidence type="ECO:0000313" key="7">
    <source>
        <dbReference type="EMBL" id="KKB39016.1"/>
    </source>
</evidence>
<keyword evidence="5 6" id="KW-0472">Membrane</keyword>
<dbReference type="GO" id="GO:0005886">
    <property type="term" value="C:plasma membrane"/>
    <property type="evidence" value="ECO:0007669"/>
    <property type="project" value="UniProtKB-SubCell"/>
</dbReference>
<comment type="caution">
    <text evidence="7">The sequence shown here is derived from an EMBL/GenBank/DDBJ whole genome shotgun (WGS) entry which is preliminary data.</text>
</comment>
<dbReference type="STRING" id="1221996.QY95_02456"/>
<evidence type="ECO:0000256" key="6">
    <source>
        <dbReference type="SAM" id="Phobius"/>
    </source>
</evidence>
<reference evidence="7" key="1">
    <citation type="submission" date="2015-02" db="EMBL/GenBank/DDBJ databases">
        <title>Genome Assembly of Bacillaceae bacterium MTCC 8252.</title>
        <authorList>
            <person name="Verma A."/>
            <person name="Khatri I."/>
            <person name="Mual P."/>
            <person name="Subramanian S."/>
            <person name="Krishnamurthi S."/>
        </authorList>
    </citation>
    <scope>NUCLEOTIDE SEQUENCE [LARGE SCALE GENOMIC DNA]</scope>
    <source>
        <strain evidence="7">MTCC 8252</strain>
    </source>
</reference>
<protein>
    <submittedName>
        <fullName evidence="7">Antiholin-like protein LrgA</fullName>
    </submittedName>
</protein>
<comment type="subcellular location">
    <subcellularLocation>
        <location evidence="1">Cell membrane</location>
        <topology evidence="1">Multi-pass membrane protein</topology>
    </subcellularLocation>
</comment>
<dbReference type="OrthoDB" id="3176438at2"/>
<sequence length="135" mass="14618">MVKQGGIFLAQIALLWLIYQAGVLISSFLHLPVPGSVLGMIILFLLLTAKVIRLDWIEKGAAFLNKHLAFFFIPISVGLMVYLDLLKESGITLAVILFGSSIIGMAVTGGTVQILSKRTAEGKKGESAHEQRHSV</sequence>
<feature type="transmembrane region" description="Helical" evidence="6">
    <location>
        <begin position="91"/>
        <end position="115"/>
    </location>
</feature>
<evidence type="ECO:0000256" key="3">
    <source>
        <dbReference type="ARBA" id="ARBA00022692"/>
    </source>
</evidence>